<dbReference type="KEGG" id="bgp:BGL_1c27300"/>
<protein>
    <submittedName>
        <fullName evidence="2">Uncharacterized protein</fullName>
    </submittedName>
</protein>
<gene>
    <name evidence="2" type="ORF">BGL_1c27300</name>
</gene>
<proteinExistence type="predicted"/>
<organism evidence="2 3">
    <name type="scientific">Burkholderia plantarii</name>
    <dbReference type="NCBI Taxonomy" id="41899"/>
    <lineage>
        <taxon>Bacteria</taxon>
        <taxon>Pseudomonadati</taxon>
        <taxon>Pseudomonadota</taxon>
        <taxon>Betaproteobacteria</taxon>
        <taxon>Burkholderiales</taxon>
        <taxon>Burkholderiaceae</taxon>
        <taxon>Burkholderia</taxon>
    </lineage>
</organism>
<dbReference type="Proteomes" id="UP000031838">
    <property type="component" value="Chromosome 1"/>
</dbReference>
<sequence>MRIDEAEVAIDAACLQALDEAVAHRADAVAHFAEFLDPGGIQFRRGQHRRDERTAMRRRVRVIGADHALELRQHARGFVLALGDDRQRADALAVQRERLRERRRHEHVQVRSGEQAHGGRIGFEAFAEALVGHVEERYELARLDHFDHPAPLRVRQVDAGRVVAAGVQHDDRAGRVAVQRVEHGVEVHAVRGRVVVRIDVDREVGHLEQRAVVFPARIADRDAGVRVQHAQEVGADLQRARAADCLRGHDAARRDQRGVVAEHLLLHGCVIGGDTVDRQVAARQAGLDPRLFRVAHRAQQRDLAFLVGIHADPEIHLGRARIGVECFVEAQDRIAGREFDSGEERHGDFAAVSSGMKSGSGSRASEDGRPRSLTPPRSPERIFLL</sequence>
<dbReference type="EMBL" id="CP002580">
    <property type="protein sequence ID" value="AJK47214.1"/>
    <property type="molecule type" value="Genomic_DNA"/>
</dbReference>
<dbReference type="HOGENOM" id="CLU_717032_0_0_4"/>
<reference evidence="2 3" key="2">
    <citation type="journal article" date="2016" name="Appl. Microbiol. Biotechnol.">
        <title>Mutations improving production and secretion of extracellular lipase by Burkholderia glumae PG1.</title>
        <authorList>
            <person name="Knapp A."/>
            <person name="Voget S."/>
            <person name="Gao R."/>
            <person name="Zaburannyi N."/>
            <person name="Krysciak D."/>
            <person name="Breuer M."/>
            <person name="Hauer B."/>
            <person name="Streit W.R."/>
            <person name="Muller R."/>
            <person name="Daniel R."/>
            <person name="Jaeger K.E."/>
        </authorList>
    </citation>
    <scope>NUCLEOTIDE SEQUENCE [LARGE SCALE GENOMIC DNA]</scope>
    <source>
        <strain evidence="2 3">PG1</strain>
    </source>
</reference>
<evidence type="ECO:0000256" key="1">
    <source>
        <dbReference type="SAM" id="MobiDB-lite"/>
    </source>
</evidence>
<evidence type="ECO:0000313" key="2">
    <source>
        <dbReference type="EMBL" id="AJK47214.1"/>
    </source>
</evidence>
<feature type="region of interest" description="Disordered" evidence="1">
    <location>
        <begin position="349"/>
        <end position="385"/>
    </location>
</feature>
<dbReference type="AlphaFoldDB" id="A0A0B6RYH1"/>
<accession>A0A0B6RYH1</accession>
<name>A0A0B6RYH1_BURPL</name>
<reference evidence="3" key="1">
    <citation type="submission" date="2011-03" db="EMBL/GenBank/DDBJ databases">
        <authorList>
            <person name="Voget S."/>
            <person name="Streit W.R."/>
            <person name="Jaeger K.E."/>
            <person name="Daniel R."/>
        </authorList>
    </citation>
    <scope>NUCLEOTIDE SEQUENCE [LARGE SCALE GENOMIC DNA]</scope>
    <source>
        <strain evidence="3">PG1</strain>
    </source>
</reference>
<evidence type="ECO:0000313" key="3">
    <source>
        <dbReference type="Proteomes" id="UP000031838"/>
    </source>
</evidence>
<keyword evidence="3" id="KW-1185">Reference proteome</keyword>